<dbReference type="AlphaFoldDB" id="C7R2M4"/>
<evidence type="ECO:0000313" key="2">
    <source>
        <dbReference type="EMBL" id="ACV10015.1"/>
    </source>
</evidence>
<dbReference type="KEGG" id="jde:Jden_2381"/>
<name>C7R2M4_JONDD</name>
<dbReference type="HOGENOM" id="CLU_3099749_0_0_11"/>
<proteinExistence type="predicted"/>
<feature type="region of interest" description="Disordered" evidence="1">
    <location>
        <begin position="1"/>
        <end position="28"/>
    </location>
</feature>
<sequence length="51" mass="5773">MFHRRGATVPEEEKRVFPRPIDQSPADTIARDRDNHADRWVAVTMGGAGRV</sequence>
<dbReference type="RefSeq" id="WP_015772626.1">
    <property type="nucleotide sequence ID" value="NC_013174.1"/>
</dbReference>
<keyword evidence="3" id="KW-1185">Reference proteome</keyword>
<evidence type="ECO:0000313" key="3">
    <source>
        <dbReference type="Proteomes" id="UP000000628"/>
    </source>
</evidence>
<accession>C7R2M4</accession>
<dbReference type="Proteomes" id="UP000000628">
    <property type="component" value="Chromosome"/>
</dbReference>
<organism evidence="2 3">
    <name type="scientific">Jonesia denitrificans (strain ATCC 14870 / DSM 20603 / BCRC 15368 / CIP 55.134 / JCM 11481 / NBRC 15587 / NCTC 10816 / Prevot 55134)</name>
    <name type="common">Listeria denitrificans</name>
    <dbReference type="NCBI Taxonomy" id="471856"/>
    <lineage>
        <taxon>Bacteria</taxon>
        <taxon>Bacillati</taxon>
        <taxon>Actinomycetota</taxon>
        <taxon>Actinomycetes</taxon>
        <taxon>Micrococcales</taxon>
        <taxon>Jonesiaceae</taxon>
        <taxon>Jonesia</taxon>
    </lineage>
</organism>
<dbReference type="EMBL" id="CP001706">
    <property type="protein sequence ID" value="ACV10015.1"/>
    <property type="molecule type" value="Genomic_DNA"/>
</dbReference>
<evidence type="ECO:0000256" key="1">
    <source>
        <dbReference type="SAM" id="MobiDB-lite"/>
    </source>
</evidence>
<reference evidence="2 3" key="1">
    <citation type="journal article" date="2009" name="Stand. Genomic Sci.">
        <title>Complete genome sequence of Jonesia denitrificans type strain (Prevot 55134).</title>
        <authorList>
            <person name="Pukall R."/>
            <person name="Gehrich-Schroter G."/>
            <person name="Lapidus A."/>
            <person name="Nolan M."/>
            <person name="Glavina Del Rio T."/>
            <person name="Lucas S."/>
            <person name="Chen F."/>
            <person name="Tice H."/>
            <person name="Pitluck S."/>
            <person name="Cheng J.F."/>
            <person name="Copeland A."/>
            <person name="Saunders E."/>
            <person name="Brettin T."/>
            <person name="Detter J.C."/>
            <person name="Bruce D."/>
            <person name="Goodwin L."/>
            <person name="Pati A."/>
            <person name="Ivanova N."/>
            <person name="Mavromatis K."/>
            <person name="Ovchinnikova G."/>
            <person name="Chen A."/>
            <person name="Palaniappan K."/>
            <person name="Land M."/>
            <person name="Hauser L."/>
            <person name="Chang Y.J."/>
            <person name="Jeffries C.D."/>
            <person name="Chain P."/>
            <person name="Goker M."/>
            <person name="Bristow J."/>
            <person name="Eisen J.A."/>
            <person name="Markowitz V."/>
            <person name="Hugenholtz P."/>
            <person name="Kyrpides N.C."/>
            <person name="Klenk H.P."/>
            <person name="Han C."/>
        </authorList>
    </citation>
    <scope>NUCLEOTIDE SEQUENCE [LARGE SCALE GENOMIC DNA]</scope>
    <source>
        <strain evidence="3">ATCC 14870 / DSM 20603 / BCRC 15368 / CIP 55.134 / JCM 11481 / NBRC 15587 / NCTC 10816 / Prevot 55134</strain>
    </source>
</reference>
<protein>
    <submittedName>
        <fullName evidence="2">Uncharacterized protein</fullName>
    </submittedName>
</protein>
<gene>
    <name evidence="2" type="ordered locus">Jden_2381</name>
</gene>